<evidence type="ECO:0000259" key="1">
    <source>
        <dbReference type="Pfam" id="PF03299"/>
    </source>
</evidence>
<name>A0ABR0ZJ72_HUSHU</name>
<reference evidence="2 3" key="1">
    <citation type="submission" date="2021-05" db="EMBL/GenBank/DDBJ databases">
        <authorList>
            <person name="Zahm M."/>
            <person name="Klopp C."/>
            <person name="Cabau C."/>
            <person name="Kuhl H."/>
            <person name="Suciu R."/>
            <person name="Ciorpac M."/>
            <person name="Holostenco D."/>
            <person name="Gessner J."/>
            <person name="Wuertz S."/>
            <person name="Hohne C."/>
            <person name="Stock M."/>
            <person name="Gislard M."/>
            <person name="Lluch J."/>
            <person name="Milhes M."/>
            <person name="Lampietro C."/>
            <person name="Lopez Roques C."/>
            <person name="Donnadieu C."/>
            <person name="Du K."/>
            <person name="Schartl M."/>
            <person name="Guiguen Y."/>
        </authorList>
    </citation>
    <scope>NUCLEOTIDE SEQUENCE [LARGE SCALE GENOMIC DNA]</scope>
    <source>
        <strain evidence="2">Hh-F2</strain>
        <tissue evidence="2">Blood</tissue>
    </source>
</reference>
<comment type="caution">
    <text evidence="2">The sequence shown here is derived from an EMBL/GenBank/DDBJ whole genome shotgun (WGS) entry which is preliminary data.</text>
</comment>
<feature type="non-terminal residue" evidence="2">
    <location>
        <position position="1"/>
    </location>
</feature>
<gene>
    <name evidence="2" type="ORF">HHUSO_G12724</name>
</gene>
<feature type="domain" description="Transcription factor AP-2 C-terminal" evidence="1">
    <location>
        <begin position="14"/>
        <end position="59"/>
    </location>
</feature>
<dbReference type="InterPro" id="IPR013854">
    <property type="entry name" value="TF_AP2_C"/>
</dbReference>
<evidence type="ECO:0000313" key="3">
    <source>
        <dbReference type="Proteomes" id="UP001369086"/>
    </source>
</evidence>
<dbReference type="Proteomes" id="UP001369086">
    <property type="component" value="Unassembled WGS sequence"/>
</dbReference>
<sequence>WSYFVLYYSYTFPHQRYKVTAEEIRKRIGPPENMSTNSLVAYLRIDKNKKGELKRKIEETVGVSTGPTTSVTSLCSKLTEGKLVNVHCNVNTLQH</sequence>
<organism evidence="2 3">
    <name type="scientific">Huso huso</name>
    <name type="common">Beluga</name>
    <name type="synonym">Acipenser huso</name>
    <dbReference type="NCBI Taxonomy" id="61971"/>
    <lineage>
        <taxon>Eukaryota</taxon>
        <taxon>Metazoa</taxon>
        <taxon>Chordata</taxon>
        <taxon>Craniata</taxon>
        <taxon>Vertebrata</taxon>
        <taxon>Euteleostomi</taxon>
        <taxon>Actinopterygii</taxon>
        <taxon>Chondrostei</taxon>
        <taxon>Acipenseriformes</taxon>
        <taxon>Acipenseridae</taxon>
        <taxon>Huso</taxon>
    </lineage>
</organism>
<proteinExistence type="predicted"/>
<protein>
    <recommendedName>
        <fullName evidence="1">Transcription factor AP-2 C-terminal domain-containing protein</fullName>
    </recommendedName>
</protein>
<dbReference type="EMBL" id="JAHFZB010000010">
    <property type="protein sequence ID" value="KAK6484858.1"/>
    <property type="molecule type" value="Genomic_DNA"/>
</dbReference>
<keyword evidence="3" id="KW-1185">Reference proteome</keyword>
<dbReference type="Pfam" id="PF03299">
    <property type="entry name" value="TF_AP-2"/>
    <property type="match status" value="1"/>
</dbReference>
<accession>A0ABR0ZJ72</accession>
<evidence type="ECO:0000313" key="2">
    <source>
        <dbReference type="EMBL" id="KAK6484858.1"/>
    </source>
</evidence>